<evidence type="ECO:0008006" key="4">
    <source>
        <dbReference type="Google" id="ProtNLM"/>
    </source>
</evidence>
<protein>
    <recommendedName>
        <fullName evidence="4">ATPase dynein-related AAA domain-containing protein</fullName>
    </recommendedName>
</protein>
<keyword evidence="3" id="KW-1185">Reference proteome</keyword>
<dbReference type="Proteomes" id="UP001189429">
    <property type="component" value="Unassembled WGS sequence"/>
</dbReference>
<feature type="compositionally biased region" description="Gly residues" evidence="1">
    <location>
        <begin position="559"/>
        <end position="570"/>
    </location>
</feature>
<proteinExistence type="predicted"/>
<organism evidence="2 3">
    <name type="scientific">Prorocentrum cordatum</name>
    <dbReference type="NCBI Taxonomy" id="2364126"/>
    <lineage>
        <taxon>Eukaryota</taxon>
        <taxon>Sar</taxon>
        <taxon>Alveolata</taxon>
        <taxon>Dinophyceae</taxon>
        <taxon>Prorocentrales</taxon>
        <taxon>Prorocentraceae</taxon>
        <taxon>Prorocentrum</taxon>
    </lineage>
</organism>
<evidence type="ECO:0000313" key="3">
    <source>
        <dbReference type="Proteomes" id="UP001189429"/>
    </source>
</evidence>
<comment type="caution">
    <text evidence="2">The sequence shown here is derived from an EMBL/GenBank/DDBJ whole genome shotgun (WGS) entry which is preliminary data.</text>
</comment>
<evidence type="ECO:0000256" key="1">
    <source>
        <dbReference type="SAM" id="MobiDB-lite"/>
    </source>
</evidence>
<accession>A0ABN9RDX4</accession>
<dbReference type="EMBL" id="CAUYUJ010006386">
    <property type="protein sequence ID" value="CAK0817204.1"/>
    <property type="molecule type" value="Genomic_DNA"/>
</dbReference>
<name>A0ABN9RDX4_9DINO</name>
<sequence>MANVPALGMKSLKVHLEVEGADSEKIVQVFDRVRGHDSAVPVYHTATHPEEVHDDPPALYTVGDLPIMPSEGCKKVKHVFAVVLNYQGDIDLAAAREAMLVNNYNGLPEPLRPRTGWAALYTMQVVLAPSGDGEGTDIIKYFRLSSPQPLVDVESRLLCDGEAKGAKEKNKCIPQDVIVSHHQFIKGNAPRGNFDCEQMMWIDFQLNDPQSPVHNWKEGKIKEVLSHIKDQSIQAKKITYHPIFIFDSGDEGVERAKRLVPTFKSHSCLMVGEPGEGKTPYLETMAFAMADYHADKQGDRSLASYREAPDLDFFRAEEGTKNCPCVFDDGDLFEQRPKTLKAFFAGANMYDETAVPTVDAWRGACALSPAEAKKKRNQYLFDMLKRTFPKDMSKANVAALLKRSSVVVNTPDDVFERLAGLDSDVTRAPKVGHYITAAAGNILCDYIKNGAMRDAEEHRALRDKQLRFMKALLDKGAAPVPLAVKRELLDDAEGGSGAAASEPLPNLPKRVLWARSFGAMPQGEIDLSTPPDAPPGAAAGPSSQDIAAAFDDADSGDQLGVGGGMDDASD</sequence>
<evidence type="ECO:0000313" key="2">
    <source>
        <dbReference type="EMBL" id="CAK0817204.1"/>
    </source>
</evidence>
<gene>
    <name evidence="2" type="ORF">PCOR1329_LOCUS19870</name>
</gene>
<reference evidence="2" key="1">
    <citation type="submission" date="2023-10" db="EMBL/GenBank/DDBJ databases">
        <authorList>
            <person name="Chen Y."/>
            <person name="Shah S."/>
            <person name="Dougan E. K."/>
            <person name="Thang M."/>
            <person name="Chan C."/>
        </authorList>
    </citation>
    <scope>NUCLEOTIDE SEQUENCE [LARGE SCALE GENOMIC DNA]</scope>
</reference>
<feature type="region of interest" description="Disordered" evidence="1">
    <location>
        <begin position="522"/>
        <end position="570"/>
    </location>
</feature>